<feature type="region of interest" description="Disordered" evidence="1">
    <location>
        <begin position="160"/>
        <end position="198"/>
    </location>
</feature>
<evidence type="ECO:0000259" key="2">
    <source>
        <dbReference type="Pfam" id="PF23477"/>
    </source>
</evidence>
<feature type="compositionally biased region" description="Gly residues" evidence="1">
    <location>
        <begin position="8"/>
        <end position="17"/>
    </location>
</feature>
<dbReference type="Pfam" id="PF23477">
    <property type="entry name" value="zf_Tbcl_2"/>
    <property type="match status" value="2"/>
</dbReference>
<feature type="compositionally biased region" description="Basic and acidic residues" evidence="1">
    <location>
        <begin position="63"/>
        <end position="79"/>
    </location>
</feature>
<evidence type="ECO:0000313" key="3">
    <source>
        <dbReference type="EMBL" id="PIT90292.1"/>
    </source>
</evidence>
<accession>A0A2M6WBY0</accession>
<comment type="caution">
    <text evidence="3">The sequence shown here is derived from an EMBL/GenBank/DDBJ whole genome shotgun (WGS) entry which is preliminary data.</text>
</comment>
<feature type="domain" description="CxxC-x17-CxxC" evidence="2">
    <location>
        <begin position="26"/>
        <end position="59"/>
    </location>
</feature>
<feature type="region of interest" description="Disordered" evidence="1">
    <location>
        <begin position="57"/>
        <end position="79"/>
    </location>
</feature>
<feature type="domain" description="CxxC-x17-CxxC" evidence="2">
    <location>
        <begin position="78"/>
        <end position="112"/>
    </location>
</feature>
<reference evidence="4" key="1">
    <citation type="submission" date="2017-09" db="EMBL/GenBank/DDBJ databases">
        <title>Depth-based differentiation of microbial function through sediment-hosted aquifers and enrichment of novel symbionts in the deep terrestrial subsurface.</title>
        <authorList>
            <person name="Probst A.J."/>
            <person name="Ladd B."/>
            <person name="Jarett J.K."/>
            <person name="Geller-Mcgrath D.E."/>
            <person name="Sieber C.M.K."/>
            <person name="Emerson J.B."/>
            <person name="Anantharaman K."/>
            <person name="Thomas B.C."/>
            <person name="Malmstrom R."/>
            <person name="Stieglmeier M."/>
            <person name="Klingl A."/>
            <person name="Woyke T."/>
            <person name="Ryan C.M."/>
            <person name="Banfield J.F."/>
        </authorList>
    </citation>
    <scope>NUCLEOTIDE SEQUENCE [LARGE SCALE GENOMIC DNA]</scope>
</reference>
<feature type="region of interest" description="Disordered" evidence="1">
    <location>
        <begin position="1"/>
        <end position="27"/>
    </location>
</feature>
<feature type="compositionally biased region" description="Basic residues" evidence="1">
    <location>
        <begin position="178"/>
        <end position="198"/>
    </location>
</feature>
<protein>
    <recommendedName>
        <fullName evidence="2">CxxC-x17-CxxC domain-containing protein</fullName>
    </recommendedName>
</protein>
<sequence>MGNFRQGGRSGGRGRSFGGRRSDRPSMHRAVCSQCGEACEVPFKPTGSKPVYCSDCFGSSGHSESRSFNRRDRRSEEKTMYKAVCDQCGEACEVPFKPSGDKPIYCSDCFAQGEGRDNRSKGGSGKGDSKQLEMINQKLDKILQALSLKDIEEPTVKKEAVKKDKEVAKPEKAVKKETKTKKIKVEKKKSAVKPKKKK</sequence>
<dbReference type="NCBIfam" id="TIGR04272">
    <property type="entry name" value="cxxc_cxxc_Mbark"/>
    <property type="match status" value="2"/>
</dbReference>
<organism evidence="3 4">
    <name type="scientific">Candidatus Komeilibacteria bacterium CG10_big_fil_rev_8_21_14_0_10_41_13</name>
    <dbReference type="NCBI Taxonomy" id="1974476"/>
    <lineage>
        <taxon>Bacteria</taxon>
        <taxon>Candidatus Komeiliibacteriota</taxon>
    </lineage>
</organism>
<evidence type="ECO:0000256" key="1">
    <source>
        <dbReference type="SAM" id="MobiDB-lite"/>
    </source>
</evidence>
<evidence type="ECO:0000313" key="4">
    <source>
        <dbReference type="Proteomes" id="UP000230543"/>
    </source>
</evidence>
<feature type="region of interest" description="Disordered" evidence="1">
    <location>
        <begin position="112"/>
        <end position="133"/>
    </location>
</feature>
<dbReference type="EMBL" id="PFBO01000109">
    <property type="protein sequence ID" value="PIT90292.1"/>
    <property type="molecule type" value="Genomic_DNA"/>
</dbReference>
<feature type="compositionally biased region" description="Basic and acidic residues" evidence="1">
    <location>
        <begin position="160"/>
        <end position="177"/>
    </location>
</feature>
<name>A0A2M6WBY0_9BACT</name>
<proteinExistence type="predicted"/>
<dbReference type="AlphaFoldDB" id="A0A2M6WBY0"/>
<dbReference type="InterPro" id="IPR026363">
    <property type="entry name" value="CxxC-x17-CxxC_dom"/>
</dbReference>
<gene>
    <name evidence="3" type="ORF">COU22_02995</name>
</gene>
<dbReference type="Proteomes" id="UP000230543">
    <property type="component" value="Unassembled WGS sequence"/>
</dbReference>